<evidence type="ECO:0000313" key="2">
    <source>
        <dbReference type="Proteomes" id="UP000655225"/>
    </source>
</evidence>
<dbReference type="GO" id="GO:0047746">
    <property type="term" value="F:chlorophyllase activity"/>
    <property type="evidence" value="ECO:0007669"/>
    <property type="project" value="TreeGrafter"/>
</dbReference>
<comment type="caution">
    <text evidence="1">The sequence shown here is derived from an EMBL/GenBank/DDBJ whole genome shotgun (WGS) entry which is preliminary data.</text>
</comment>
<evidence type="ECO:0000313" key="1">
    <source>
        <dbReference type="EMBL" id="KAF8394369.1"/>
    </source>
</evidence>
<sequence>MSEGEDPNTATASMRLLYTCKLREENLAEIVLVDGKQSLKELYCLLPPPGYEEIKYAAAAANWLSEGLQSELPENVEANLSKLALAGHSRGGKTAFSLALGYAKTTLGFSVLLGIDPVGGITKECQIAPKILTYVPRSFNLRIPVMVVGTGLGDEKRNCLLPPCAPDGVNHKEFFDECQPPCCYFVTRDYGHMDMLDDNPQGLLGKISDCRCKNGNGGREPMRRAVGGLVVAFLEAYLEGDNGDLKAIIDEPDIARVKLDPIEFIEA</sequence>
<dbReference type="EMBL" id="JABCRI010000014">
    <property type="protein sequence ID" value="KAF8394369.1"/>
    <property type="molecule type" value="Genomic_DNA"/>
</dbReference>
<dbReference type="OrthoDB" id="2093222at2759"/>
<dbReference type="PANTHER" id="PTHR33428:SF10">
    <property type="entry name" value="CHLOROPHYLLASE-1"/>
    <property type="match status" value="1"/>
</dbReference>
<dbReference type="InterPro" id="IPR017395">
    <property type="entry name" value="Chlorophyllase-like"/>
</dbReference>
<proteinExistence type="predicted"/>
<dbReference type="Proteomes" id="UP000655225">
    <property type="component" value="Unassembled WGS sequence"/>
</dbReference>
<dbReference type="AlphaFoldDB" id="A0A835DBR4"/>
<dbReference type="Gene3D" id="3.40.50.1820">
    <property type="entry name" value="alpha/beta hydrolase"/>
    <property type="match status" value="1"/>
</dbReference>
<gene>
    <name evidence="1" type="ORF">HHK36_020577</name>
</gene>
<dbReference type="GO" id="GO:0015996">
    <property type="term" value="P:chlorophyll catabolic process"/>
    <property type="evidence" value="ECO:0007669"/>
    <property type="project" value="UniProtKB-UniPathway"/>
</dbReference>
<dbReference type="UniPathway" id="UPA00674"/>
<protein>
    <recommendedName>
        <fullName evidence="3">Chlorophyllase</fullName>
    </recommendedName>
</protein>
<evidence type="ECO:0008006" key="3">
    <source>
        <dbReference type="Google" id="ProtNLM"/>
    </source>
</evidence>
<reference evidence="1 2" key="1">
    <citation type="submission" date="2020-04" db="EMBL/GenBank/DDBJ databases">
        <title>Plant Genome Project.</title>
        <authorList>
            <person name="Zhang R.-G."/>
        </authorList>
    </citation>
    <scope>NUCLEOTIDE SEQUENCE [LARGE SCALE GENOMIC DNA]</scope>
    <source>
        <strain evidence="1">YNK0</strain>
        <tissue evidence="1">Leaf</tissue>
    </source>
</reference>
<name>A0A835DBR4_TETSI</name>
<dbReference type="InterPro" id="IPR029058">
    <property type="entry name" value="AB_hydrolase_fold"/>
</dbReference>
<dbReference type="PANTHER" id="PTHR33428">
    <property type="entry name" value="CHLOROPHYLLASE-2, CHLOROPLASTIC"/>
    <property type="match status" value="1"/>
</dbReference>
<organism evidence="1 2">
    <name type="scientific">Tetracentron sinense</name>
    <name type="common">Spur-leaf</name>
    <dbReference type="NCBI Taxonomy" id="13715"/>
    <lineage>
        <taxon>Eukaryota</taxon>
        <taxon>Viridiplantae</taxon>
        <taxon>Streptophyta</taxon>
        <taxon>Embryophyta</taxon>
        <taxon>Tracheophyta</taxon>
        <taxon>Spermatophyta</taxon>
        <taxon>Magnoliopsida</taxon>
        <taxon>Trochodendrales</taxon>
        <taxon>Trochodendraceae</taxon>
        <taxon>Tetracentron</taxon>
    </lineage>
</organism>
<dbReference type="SUPFAM" id="SSF53474">
    <property type="entry name" value="alpha/beta-Hydrolases"/>
    <property type="match status" value="1"/>
</dbReference>
<dbReference type="OMA" id="KECQIAP"/>
<keyword evidence="2" id="KW-1185">Reference proteome</keyword>
<dbReference type="Pfam" id="PF07224">
    <property type="entry name" value="Chlorophyllase"/>
    <property type="match status" value="1"/>
</dbReference>
<accession>A0A835DBR4</accession>